<name>A0A448DXJ0_PSEFL</name>
<dbReference type="AlphaFoldDB" id="A0A448DXJ0"/>
<dbReference type="InterPro" id="IPR014622">
    <property type="entry name" value="UCP036794_erythomycin"/>
</dbReference>
<reference evidence="1 2" key="1">
    <citation type="submission" date="2018-12" db="EMBL/GenBank/DDBJ databases">
        <authorList>
            <consortium name="Pathogen Informatics"/>
        </authorList>
    </citation>
    <scope>NUCLEOTIDE SEQUENCE [LARGE SCALE GENOMIC DNA]</scope>
    <source>
        <strain evidence="1 2">NCTC9428</strain>
    </source>
</reference>
<dbReference type="GO" id="GO:0046677">
    <property type="term" value="P:response to antibiotic"/>
    <property type="evidence" value="ECO:0007669"/>
    <property type="project" value="InterPro"/>
</dbReference>
<sequence length="433" mass="49315">MDTLVSALKAHAEPLPDPDSAEFAALFDRYADAQVVLIGEASHGTHEFYQARAAITRHLIAHHGFSVVAVEADWPDADQIDRCVRGREPAHWHDAAFSRFPTWMWRNTDVQAFARWLFEYNQTQAATQRVEFRGLDVYSLRSSIREVLGYLQDTDPTMAREARERYACLLPWHDEPALYGHFTEVGGMATCEEAVLEQLQALLGQRLTAMEHDGEALFNATQNARVVHAAEQYYRAMYRGSRESWNLRDRHMFETLQALRSRQERDAKVVVWAHNSHIGDARATEMGDSGQLTLGQLCREALGRAAVLIGMGTDHGSVAAADDWDQPMRIKQVVPALPRSWERACAEADIPRALYDWRDDDHAVLREALSDRRLERAIGVIYRPQTERQSHYFDATLSEQFDAWLWFAETRAITALNTTQSSSHEEDTFPFGL</sequence>
<gene>
    <name evidence="1" type="ORF">NCTC9428_03180</name>
</gene>
<dbReference type="Pfam" id="PF05139">
    <property type="entry name" value="Erythro_esteras"/>
    <property type="match status" value="1"/>
</dbReference>
<dbReference type="RefSeq" id="WP_126364212.1">
    <property type="nucleotide sequence ID" value="NZ_LR134318.1"/>
</dbReference>
<evidence type="ECO:0000313" key="1">
    <source>
        <dbReference type="EMBL" id="VEF11559.1"/>
    </source>
</evidence>
<dbReference type="PANTHER" id="PTHR31299:SF0">
    <property type="entry name" value="ESTERASE, PUTATIVE (AFU_ORTHOLOGUE AFUA_1G05850)-RELATED"/>
    <property type="match status" value="1"/>
</dbReference>
<organism evidence="1 2">
    <name type="scientific">Pseudomonas fluorescens</name>
    <dbReference type="NCBI Taxonomy" id="294"/>
    <lineage>
        <taxon>Bacteria</taxon>
        <taxon>Pseudomonadati</taxon>
        <taxon>Pseudomonadota</taxon>
        <taxon>Gammaproteobacteria</taxon>
        <taxon>Pseudomonadales</taxon>
        <taxon>Pseudomonadaceae</taxon>
        <taxon>Pseudomonas</taxon>
    </lineage>
</organism>
<dbReference type="InterPro" id="IPR052036">
    <property type="entry name" value="Hydrolase/PRTase-associated"/>
</dbReference>
<dbReference type="PIRSF" id="PIRSF036794">
    <property type="entry name" value="UCP_erythr_ester"/>
    <property type="match status" value="1"/>
</dbReference>
<dbReference type="PANTHER" id="PTHR31299">
    <property type="entry name" value="ESTERASE, PUTATIVE (AFU_ORTHOLOGUE AFUA_1G05850)-RELATED"/>
    <property type="match status" value="1"/>
</dbReference>
<dbReference type="Gene3D" id="3.40.1660.10">
    <property type="entry name" value="EreA-like (biosynthetic domain)"/>
    <property type="match status" value="1"/>
</dbReference>
<evidence type="ECO:0000313" key="2">
    <source>
        <dbReference type="Proteomes" id="UP000281909"/>
    </source>
</evidence>
<dbReference type="CDD" id="cd14728">
    <property type="entry name" value="Ere-like"/>
    <property type="match status" value="1"/>
</dbReference>
<protein>
    <submittedName>
        <fullName evidence="1">Erythromycin esterase</fullName>
    </submittedName>
</protein>
<accession>A0A448DXJ0</accession>
<dbReference type="Gene3D" id="3.30.1870.10">
    <property type="entry name" value="EreA-like, domain 2"/>
    <property type="match status" value="1"/>
</dbReference>
<dbReference type="Proteomes" id="UP000281909">
    <property type="component" value="Chromosome"/>
</dbReference>
<proteinExistence type="predicted"/>
<dbReference type="EMBL" id="LR134318">
    <property type="protein sequence ID" value="VEF11559.1"/>
    <property type="molecule type" value="Genomic_DNA"/>
</dbReference>
<dbReference type="InterPro" id="IPR007815">
    <property type="entry name" value="Emycin_Estase"/>
</dbReference>
<dbReference type="OrthoDB" id="9810066at2"/>
<dbReference type="SUPFAM" id="SSF159501">
    <property type="entry name" value="EreA/ChaN-like"/>
    <property type="match status" value="1"/>
</dbReference>